<protein>
    <submittedName>
        <fullName evidence="2">VOC family protein</fullName>
    </submittedName>
</protein>
<gene>
    <name evidence="2" type="ORF">E1218_03515</name>
</gene>
<dbReference type="PANTHER" id="PTHR36437">
    <property type="entry name" value="GLYOXALASE/BLEOMYCIN RESISTANCE PROTEIN/DIOXYGENASE"/>
    <property type="match status" value="1"/>
</dbReference>
<dbReference type="RefSeq" id="WP_132316170.1">
    <property type="nucleotide sequence ID" value="NZ_SMKR01000009.1"/>
</dbReference>
<feature type="domain" description="VOC" evidence="1">
    <location>
        <begin position="4"/>
        <end position="133"/>
    </location>
</feature>
<dbReference type="InterPro" id="IPR029068">
    <property type="entry name" value="Glyas_Bleomycin-R_OHBP_Dase"/>
</dbReference>
<evidence type="ECO:0000313" key="3">
    <source>
        <dbReference type="Proteomes" id="UP000295172"/>
    </source>
</evidence>
<dbReference type="AlphaFoldDB" id="A0A4R4XFH2"/>
<dbReference type="PROSITE" id="PS51819">
    <property type="entry name" value="VOC"/>
    <property type="match status" value="1"/>
</dbReference>
<name>A0A4R4XFH2_9ACTN</name>
<comment type="caution">
    <text evidence="2">The sequence shown here is derived from an EMBL/GenBank/DDBJ whole genome shotgun (WGS) entry which is preliminary data.</text>
</comment>
<evidence type="ECO:0000313" key="2">
    <source>
        <dbReference type="EMBL" id="TDD29651.1"/>
    </source>
</evidence>
<dbReference type="SUPFAM" id="SSF54593">
    <property type="entry name" value="Glyoxalase/Bleomycin resistance protein/Dihydroxybiphenyl dioxygenase"/>
    <property type="match status" value="1"/>
</dbReference>
<sequence length="141" mass="15517">MDWKLELVIVPVSDVDRAKKFYTEQLGFREDVDHSAGESFRVVQLTPSGSACSITIGTGLTTAAPGAYQGTHLVVNDIEAARAELVERGVDVSEPFHFAAEGRQPGVHPDRPDYGTFLNFQDPDGNGWTVQEVRTTNRDRL</sequence>
<dbReference type="Pfam" id="PF00903">
    <property type="entry name" value="Glyoxalase"/>
    <property type="match status" value="1"/>
</dbReference>
<proteinExistence type="predicted"/>
<dbReference type="OrthoDB" id="485032at2"/>
<dbReference type="PANTHER" id="PTHR36437:SF2">
    <property type="entry name" value="GLYOXALASE_BLEOMYCIN RESISTANCE PROTEIN_DIOXYGENASE"/>
    <property type="match status" value="1"/>
</dbReference>
<dbReference type="EMBL" id="SMKR01000009">
    <property type="protein sequence ID" value="TDD29651.1"/>
    <property type="molecule type" value="Genomic_DNA"/>
</dbReference>
<organism evidence="2 3">
    <name type="scientific">Kribbella turkmenica</name>
    <dbReference type="NCBI Taxonomy" id="2530375"/>
    <lineage>
        <taxon>Bacteria</taxon>
        <taxon>Bacillati</taxon>
        <taxon>Actinomycetota</taxon>
        <taxon>Actinomycetes</taxon>
        <taxon>Propionibacteriales</taxon>
        <taxon>Kribbellaceae</taxon>
        <taxon>Kribbella</taxon>
    </lineage>
</organism>
<dbReference type="InterPro" id="IPR004360">
    <property type="entry name" value="Glyas_Fos-R_dOase_dom"/>
</dbReference>
<accession>A0A4R4XFH2</accession>
<dbReference type="Gene3D" id="3.10.180.10">
    <property type="entry name" value="2,3-Dihydroxybiphenyl 1,2-Dioxygenase, domain 1"/>
    <property type="match status" value="1"/>
</dbReference>
<dbReference type="Proteomes" id="UP000295172">
    <property type="component" value="Unassembled WGS sequence"/>
</dbReference>
<evidence type="ECO:0000259" key="1">
    <source>
        <dbReference type="PROSITE" id="PS51819"/>
    </source>
</evidence>
<dbReference type="InterPro" id="IPR037523">
    <property type="entry name" value="VOC_core"/>
</dbReference>
<reference evidence="2 3" key="1">
    <citation type="submission" date="2019-02" db="EMBL/GenBank/DDBJ databases">
        <title>Draft genome sequences of novel Actinobacteria.</title>
        <authorList>
            <person name="Sahin N."/>
            <person name="Ay H."/>
            <person name="Saygin H."/>
        </authorList>
    </citation>
    <scope>NUCLEOTIDE SEQUENCE [LARGE SCALE GENOMIC DNA]</scope>
    <source>
        <strain evidence="2 3">16K104</strain>
    </source>
</reference>
<keyword evidence="3" id="KW-1185">Reference proteome</keyword>